<dbReference type="NCBIfam" id="NF007171">
    <property type="entry name" value="PRK09602.1"/>
    <property type="match status" value="1"/>
</dbReference>
<dbReference type="EMBL" id="CP036172">
    <property type="protein sequence ID" value="QSZ67910.1"/>
    <property type="molecule type" value="Genomic_DNA"/>
</dbReference>
<evidence type="ECO:0000313" key="4">
    <source>
        <dbReference type="EMBL" id="QSZ67910.1"/>
    </source>
</evidence>
<dbReference type="Pfam" id="PF08438">
    <property type="entry name" value="YGR210-like_G4"/>
    <property type="match status" value="1"/>
</dbReference>
<dbReference type="GeneID" id="76424816"/>
<dbReference type="Pfam" id="PF01926">
    <property type="entry name" value="MMR_HSR1"/>
    <property type="match status" value="1"/>
</dbReference>
<protein>
    <submittedName>
        <fullName evidence="4">Redox-regulated ATPase YchF</fullName>
    </submittedName>
</protein>
<dbReference type="GO" id="GO:0005737">
    <property type="term" value="C:cytoplasm"/>
    <property type="evidence" value="ECO:0007669"/>
    <property type="project" value="TreeGrafter"/>
</dbReference>
<dbReference type="CDD" id="cd01669">
    <property type="entry name" value="TGS_MJ1332_like"/>
    <property type="match status" value="1"/>
</dbReference>
<reference evidence="4" key="2">
    <citation type="submission" date="2019-02" db="EMBL/GenBank/DDBJ databases">
        <authorList>
            <person name="Chen S.-C."/>
            <person name="Chien H.-H."/>
            <person name="Lai M.-C."/>
        </authorList>
    </citation>
    <scope>NUCLEOTIDE SEQUENCE</scope>
    <source>
        <strain evidence="4">N2F9704</strain>
    </source>
</reference>
<dbReference type="SUPFAM" id="SSF52540">
    <property type="entry name" value="P-loop containing nucleoside triphosphate hydrolases"/>
    <property type="match status" value="1"/>
</dbReference>
<reference evidence="4" key="1">
    <citation type="journal article" date="2001" name="Int. J. Syst. Evol. Microbiol.">
        <title>Methanofollis aquaemaris sp. nov., a methanogen isolated from an aquaculture fish pond.</title>
        <authorList>
            <person name="Lai M.C."/>
            <person name="Chen S.C."/>
        </authorList>
    </citation>
    <scope>NUCLEOTIDE SEQUENCE</scope>
    <source>
        <strain evidence="4">N2F9704</strain>
    </source>
</reference>
<dbReference type="InterPro" id="IPR004095">
    <property type="entry name" value="TGS"/>
</dbReference>
<dbReference type="PRINTS" id="PR00326">
    <property type="entry name" value="GTP1OBG"/>
</dbReference>
<dbReference type="InterPro" id="IPR027417">
    <property type="entry name" value="P-loop_NTPase"/>
</dbReference>
<dbReference type="PROSITE" id="PS51710">
    <property type="entry name" value="G_OBG"/>
    <property type="match status" value="1"/>
</dbReference>
<dbReference type="AlphaFoldDB" id="A0A8A3S898"/>
<evidence type="ECO:0000313" key="5">
    <source>
        <dbReference type="Proteomes" id="UP001042704"/>
    </source>
</evidence>
<dbReference type="KEGG" id="maqe:RJ40_10595"/>
<accession>A0A8A3S898</accession>
<dbReference type="FunFam" id="3.10.20.30:FF:000002">
    <property type="entry name" value="GTP pyrophosphokinase (RelA/SpoT)"/>
    <property type="match status" value="1"/>
</dbReference>
<gene>
    <name evidence="4" type="primary">ychF</name>
    <name evidence="4" type="ORF">RJ40_10595</name>
</gene>
<dbReference type="RefSeq" id="WP_265580829.1">
    <property type="nucleotide sequence ID" value="NZ_CP036172.1"/>
</dbReference>
<dbReference type="InterPro" id="IPR012675">
    <property type="entry name" value="Beta-grasp_dom_sf"/>
</dbReference>
<evidence type="ECO:0000256" key="2">
    <source>
        <dbReference type="ARBA" id="ARBA00022741"/>
    </source>
</evidence>
<dbReference type="PANTHER" id="PTHR23305:SF1">
    <property type="entry name" value="OBG-TYPE G DOMAIN-CONTAINING PROTEIN"/>
    <property type="match status" value="1"/>
</dbReference>
<dbReference type="Proteomes" id="UP001042704">
    <property type="component" value="Chromosome"/>
</dbReference>
<dbReference type="GO" id="GO:0016887">
    <property type="term" value="F:ATP hydrolysis activity"/>
    <property type="evidence" value="ECO:0007669"/>
    <property type="project" value="TreeGrafter"/>
</dbReference>
<dbReference type="InterPro" id="IPR006073">
    <property type="entry name" value="GTP-bd"/>
</dbReference>
<keyword evidence="2" id="KW-0547">Nucleotide-binding</keyword>
<dbReference type="PANTHER" id="PTHR23305">
    <property type="entry name" value="OBG GTPASE FAMILY"/>
    <property type="match status" value="1"/>
</dbReference>
<proteinExistence type="inferred from homology"/>
<evidence type="ECO:0000256" key="1">
    <source>
        <dbReference type="ARBA" id="ARBA00007476"/>
    </source>
</evidence>
<dbReference type="Gene3D" id="3.40.50.300">
    <property type="entry name" value="P-loop containing nucleotide triphosphate hydrolases"/>
    <property type="match status" value="1"/>
</dbReference>
<dbReference type="GO" id="GO:0005525">
    <property type="term" value="F:GTP binding"/>
    <property type="evidence" value="ECO:0007669"/>
    <property type="project" value="InterPro"/>
</dbReference>
<dbReference type="Gene3D" id="3.10.20.30">
    <property type="match status" value="1"/>
</dbReference>
<dbReference type="CDD" id="cd01899">
    <property type="entry name" value="Ygr210"/>
    <property type="match status" value="1"/>
</dbReference>
<comment type="similarity">
    <text evidence="1">Belongs to the RelA/SpoT family.</text>
</comment>
<dbReference type="Gene3D" id="1.10.8.470">
    <property type="match status" value="1"/>
</dbReference>
<name>A0A8A3S898_9EURY</name>
<dbReference type="InterPro" id="IPR013646">
    <property type="entry name" value="YGR210-like_G4"/>
</dbReference>
<evidence type="ECO:0000259" key="3">
    <source>
        <dbReference type="PROSITE" id="PS51710"/>
    </source>
</evidence>
<dbReference type="InterPro" id="IPR031167">
    <property type="entry name" value="G_OBG"/>
</dbReference>
<keyword evidence="5" id="KW-1185">Reference proteome</keyword>
<dbReference type="Pfam" id="PF02824">
    <property type="entry name" value="TGS"/>
    <property type="match status" value="1"/>
</dbReference>
<dbReference type="InterPro" id="IPR012676">
    <property type="entry name" value="TGS-like"/>
</dbReference>
<dbReference type="SUPFAM" id="SSF81271">
    <property type="entry name" value="TGS-like"/>
    <property type="match status" value="1"/>
</dbReference>
<feature type="domain" description="OBG-type G" evidence="3">
    <location>
        <begin position="2"/>
        <end position="121"/>
    </location>
</feature>
<organism evidence="4 5">
    <name type="scientific">Methanofollis aquaemaris</name>
    <dbReference type="NCBI Taxonomy" id="126734"/>
    <lineage>
        <taxon>Archaea</taxon>
        <taxon>Methanobacteriati</taxon>
        <taxon>Methanobacteriota</taxon>
        <taxon>Stenosarchaea group</taxon>
        <taxon>Methanomicrobia</taxon>
        <taxon>Methanomicrobiales</taxon>
        <taxon>Methanomicrobiaceae</taxon>
        <taxon>Methanofollis</taxon>
    </lineage>
</organism>
<sequence length="390" mass="42432">MITLALAGKPNCGKSTFFKAATMAQVEIANYPFTTIDANHGVAYVRTTCPCKELGIEGCTQCQDGVRFVPIAFIDVAGLVPDAHKGRGLGNQFLDNLRQADAILHVVDASGATDEEGNPVEPGSHDPREDIKFLGVEMTMWVHGILAKHWPRIQRQAQSKNYNIHDGVAEVLAGLGITFEDSLHAENELGIDLQRSEIGNLVPFCELLLAKNKPVLFVGNKMDTADKALLGELTEMGGVVSSAAAELALRMAADGGFIHYIPGDPSFTIKEDANLSAQQRAGLEHLAVMMTEHEGTGVQQAIDRAVFELLDQIVVYPVEDERHFTDKQGRVLPDAFLMPKGSTPKDLAFRVHTDIGEGFLYAVDARTDMRIKESTELKNGDIIKIVSAKK</sequence>